<feature type="compositionally biased region" description="Polar residues" evidence="1">
    <location>
        <begin position="225"/>
        <end position="251"/>
    </location>
</feature>
<sequence length="311" mass="34082">MRGFPWEDRTSAASAPAHRRRQQSRWNGRAVRRVIRDTEHKQGHVDNNRRGREQRSFSCLSEMRGPHKRSAQRDCPSLGTSSSSSPGHGESGERSGPTQWDLRGRVSAKRQLISPGTKADTAALLHLRGQFSARRSLNERGHARTGVGWRKSRPAPQRSAVKDNRALGGPACLMEGSDSRWASTSPVQTIRPCRAQLSALLGRVSRQPPKRSAGRERGGAEPSANWVTDTAFSPTSVRLKQGVRNDSSQRPVGSVPRSEPFSHSQAQCHESDPRTNKDLLALWGRDSSSRPAAGDRATVSAATQRRGSALL</sequence>
<keyword evidence="3" id="KW-1185">Reference proteome</keyword>
<evidence type="ECO:0000313" key="3">
    <source>
        <dbReference type="Proteomes" id="UP001221898"/>
    </source>
</evidence>
<gene>
    <name evidence="2" type="ORF">AAFF_G00161380</name>
</gene>
<feature type="compositionally biased region" description="Low complexity" evidence="1">
    <location>
        <begin position="76"/>
        <end position="88"/>
    </location>
</feature>
<comment type="caution">
    <text evidence="2">The sequence shown here is derived from an EMBL/GenBank/DDBJ whole genome shotgun (WGS) entry which is preliminary data.</text>
</comment>
<dbReference type="EMBL" id="JAINUG010000219">
    <property type="protein sequence ID" value="KAJ8386961.1"/>
    <property type="molecule type" value="Genomic_DNA"/>
</dbReference>
<dbReference type="Proteomes" id="UP001221898">
    <property type="component" value="Unassembled WGS sequence"/>
</dbReference>
<organism evidence="2 3">
    <name type="scientific">Aldrovandia affinis</name>
    <dbReference type="NCBI Taxonomy" id="143900"/>
    <lineage>
        <taxon>Eukaryota</taxon>
        <taxon>Metazoa</taxon>
        <taxon>Chordata</taxon>
        <taxon>Craniata</taxon>
        <taxon>Vertebrata</taxon>
        <taxon>Euteleostomi</taxon>
        <taxon>Actinopterygii</taxon>
        <taxon>Neopterygii</taxon>
        <taxon>Teleostei</taxon>
        <taxon>Notacanthiformes</taxon>
        <taxon>Halosauridae</taxon>
        <taxon>Aldrovandia</taxon>
    </lineage>
</organism>
<feature type="region of interest" description="Disordered" evidence="1">
    <location>
        <begin position="200"/>
        <end position="311"/>
    </location>
</feature>
<feature type="compositionally biased region" description="Basic and acidic residues" evidence="1">
    <location>
        <begin position="1"/>
        <end position="10"/>
    </location>
</feature>
<proteinExistence type="predicted"/>
<protein>
    <submittedName>
        <fullName evidence="2">Uncharacterized protein</fullName>
    </submittedName>
</protein>
<feature type="compositionally biased region" description="Basic and acidic residues" evidence="1">
    <location>
        <begin position="34"/>
        <end position="55"/>
    </location>
</feature>
<evidence type="ECO:0000256" key="1">
    <source>
        <dbReference type="SAM" id="MobiDB-lite"/>
    </source>
</evidence>
<feature type="compositionally biased region" description="Polar residues" evidence="1">
    <location>
        <begin position="300"/>
        <end position="311"/>
    </location>
</feature>
<dbReference type="AlphaFoldDB" id="A0AAD7RQ50"/>
<reference evidence="2" key="1">
    <citation type="journal article" date="2023" name="Science">
        <title>Genome structures resolve the early diversification of teleost fishes.</title>
        <authorList>
            <person name="Parey E."/>
            <person name="Louis A."/>
            <person name="Montfort J."/>
            <person name="Bouchez O."/>
            <person name="Roques C."/>
            <person name="Iampietro C."/>
            <person name="Lluch J."/>
            <person name="Castinel A."/>
            <person name="Donnadieu C."/>
            <person name="Desvignes T."/>
            <person name="Floi Bucao C."/>
            <person name="Jouanno E."/>
            <person name="Wen M."/>
            <person name="Mejri S."/>
            <person name="Dirks R."/>
            <person name="Jansen H."/>
            <person name="Henkel C."/>
            <person name="Chen W.J."/>
            <person name="Zahm M."/>
            <person name="Cabau C."/>
            <person name="Klopp C."/>
            <person name="Thompson A.W."/>
            <person name="Robinson-Rechavi M."/>
            <person name="Braasch I."/>
            <person name="Lecointre G."/>
            <person name="Bobe J."/>
            <person name="Postlethwait J.H."/>
            <person name="Berthelot C."/>
            <person name="Roest Crollius H."/>
            <person name="Guiguen Y."/>
        </authorList>
    </citation>
    <scope>NUCLEOTIDE SEQUENCE</scope>
    <source>
        <strain evidence="2">NC1722</strain>
    </source>
</reference>
<name>A0AAD7RQ50_9TELE</name>
<evidence type="ECO:0000313" key="2">
    <source>
        <dbReference type="EMBL" id="KAJ8386961.1"/>
    </source>
</evidence>
<feature type="region of interest" description="Disordered" evidence="1">
    <location>
        <begin position="1"/>
        <end position="103"/>
    </location>
</feature>
<feature type="region of interest" description="Disordered" evidence="1">
    <location>
        <begin position="135"/>
        <end position="187"/>
    </location>
</feature>
<accession>A0AAD7RQ50</accession>